<dbReference type="RefSeq" id="WP_148986930.1">
    <property type="nucleotide sequence ID" value="NZ_VTEV01000001.1"/>
</dbReference>
<keyword evidence="1" id="KW-0472">Membrane</keyword>
<dbReference type="Proteomes" id="UP000322524">
    <property type="component" value="Unassembled WGS sequence"/>
</dbReference>
<name>A0A5D4T946_9BACI</name>
<dbReference type="EMBL" id="VTEV01000001">
    <property type="protein sequence ID" value="TYS71032.1"/>
    <property type="molecule type" value="Genomic_DNA"/>
</dbReference>
<evidence type="ECO:0000313" key="2">
    <source>
        <dbReference type="EMBL" id="TYS71032.1"/>
    </source>
</evidence>
<evidence type="ECO:0000256" key="1">
    <source>
        <dbReference type="SAM" id="Phobius"/>
    </source>
</evidence>
<keyword evidence="1" id="KW-1133">Transmembrane helix</keyword>
<proteinExistence type="predicted"/>
<evidence type="ECO:0000313" key="3">
    <source>
        <dbReference type="Proteomes" id="UP000322524"/>
    </source>
</evidence>
<accession>A0A5D4T946</accession>
<feature type="transmembrane region" description="Helical" evidence="1">
    <location>
        <begin position="20"/>
        <end position="49"/>
    </location>
</feature>
<dbReference type="Pfam" id="PF04964">
    <property type="entry name" value="Flp_Fap"/>
    <property type="match status" value="1"/>
</dbReference>
<reference evidence="2 3" key="1">
    <citation type="submission" date="2019-08" db="EMBL/GenBank/DDBJ databases">
        <title>Bacillus genomes from the desert of Cuatro Cienegas, Coahuila.</title>
        <authorList>
            <person name="Olmedo-Alvarez G."/>
        </authorList>
    </citation>
    <scope>NUCLEOTIDE SEQUENCE [LARGE SCALE GENOMIC DNA]</scope>
    <source>
        <strain evidence="2 3">CH28_1T</strain>
    </source>
</reference>
<dbReference type="InterPro" id="IPR007047">
    <property type="entry name" value="Flp_Fap"/>
</dbReference>
<dbReference type="AlphaFoldDB" id="A0A5D4T946"/>
<comment type="caution">
    <text evidence="2">The sequence shown here is derived from an EMBL/GenBank/DDBJ whole genome shotgun (WGS) entry which is preliminary data.</text>
</comment>
<sequence>MKDLMIRVFKEEEGQGLTEYGLLVGLIALGVVAAVTALGGQISAVFGTLTDKLKSIK</sequence>
<protein>
    <submittedName>
        <fullName evidence="2">Flp family type IVb pilin</fullName>
    </submittedName>
</protein>
<gene>
    <name evidence="2" type="ORF">FZC76_03825</name>
</gene>
<keyword evidence="1" id="KW-0812">Transmembrane</keyword>
<organism evidence="2 3">
    <name type="scientific">Sutcliffiella horikoshii</name>
    <dbReference type="NCBI Taxonomy" id="79883"/>
    <lineage>
        <taxon>Bacteria</taxon>
        <taxon>Bacillati</taxon>
        <taxon>Bacillota</taxon>
        <taxon>Bacilli</taxon>
        <taxon>Bacillales</taxon>
        <taxon>Bacillaceae</taxon>
        <taxon>Sutcliffiella</taxon>
    </lineage>
</organism>